<sequence length="234" mass="25681">MTPVAPPAAPSSKSHYRSVVCSGGTLGRPGGMQVADLMVTERCTSVSHAHQQVGSAWVTPVHRSSTNVLQAPLLLPPLTPPPQPPSLDPSPPPTPTTPTPEDEPHLTSNIPEASHREEPPQQLPLNPVQHQAPSRHVNPKQRKQQHPRYNTSASPPPPPEHRPRHQPTIPDTTSVTPNRNTTLSRPSPPTDRYYINISHPRTNRPIGPPTAPDHYNPYPDTINEPIDRPPMNRM</sequence>
<feature type="region of interest" description="Disordered" evidence="1">
    <location>
        <begin position="72"/>
        <end position="234"/>
    </location>
</feature>
<feature type="compositionally biased region" description="Polar residues" evidence="1">
    <location>
        <begin position="169"/>
        <end position="185"/>
    </location>
</feature>
<evidence type="ECO:0000313" key="3">
    <source>
        <dbReference type="Proteomes" id="UP000269721"/>
    </source>
</evidence>
<evidence type="ECO:0000313" key="2">
    <source>
        <dbReference type="EMBL" id="RKO94048.1"/>
    </source>
</evidence>
<name>A0A4P9WQG1_9FUNG</name>
<protein>
    <submittedName>
        <fullName evidence="2">Uncharacterized protein</fullName>
    </submittedName>
</protein>
<feature type="compositionally biased region" description="Basic residues" evidence="1">
    <location>
        <begin position="137"/>
        <end position="146"/>
    </location>
</feature>
<evidence type="ECO:0000256" key="1">
    <source>
        <dbReference type="SAM" id="MobiDB-lite"/>
    </source>
</evidence>
<dbReference type="AlphaFoldDB" id="A0A4P9WQG1"/>
<dbReference type="EMBL" id="KZ994031">
    <property type="protein sequence ID" value="RKO94048.1"/>
    <property type="molecule type" value="Genomic_DNA"/>
</dbReference>
<feature type="compositionally biased region" description="Pro residues" evidence="1">
    <location>
        <begin position="74"/>
        <end position="98"/>
    </location>
</feature>
<keyword evidence="3" id="KW-1185">Reference proteome</keyword>
<organism evidence="2 3">
    <name type="scientific">Blyttiomyces helicus</name>
    <dbReference type="NCBI Taxonomy" id="388810"/>
    <lineage>
        <taxon>Eukaryota</taxon>
        <taxon>Fungi</taxon>
        <taxon>Fungi incertae sedis</taxon>
        <taxon>Chytridiomycota</taxon>
        <taxon>Chytridiomycota incertae sedis</taxon>
        <taxon>Chytridiomycetes</taxon>
        <taxon>Chytridiomycetes incertae sedis</taxon>
        <taxon>Blyttiomyces</taxon>
    </lineage>
</organism>
<accession>A0A4P9WQG1</accession>
<reference evidence="3" key="1">
    <citation type="journal article" date="2018" name="Nat. Microbiol.">
        <title>Leveraging single-cell genomics to expand the fungal tree of life.</title>
        <authorList>
            <person name="Ahrendt S.R."/>
            <person name="Quandt C.A."/>
            <person name="Ciobanu D."/>
            <person name="Clum A."/>
            <person name="Salamov A."/>
            <person name="Andreopoulos B."/>
            <person name="Cheng J.F."/>
            <person name="Woyke T."/>
            <person name="Pelin A."/>
            <person name="Henrissat B."/>
            <person name="Reynolds N.K."/>
            <person name="Benny G.L."/>
            <person name="Smith M.E."/>
            <person name="James T.Y."/>
            <person name="Grigoriev I.V."/>
        </authorList>
    </citation>
    <scope>NUCLEOTIDE SEQUENCE [LARGE SCALE GENOMIC DNA]</scope>
</reference>
<proteinExistence type="predicted"/>
<dbReference type="Proteomes" id="UP000269721">
    <property type="component" value="Unassembled WGS sequence"/>
</dbReference>
<gene>
    <name evidence="2" type="ORF">BDK51DRAFT_44978</name>
</gene>